<organism evidence="1 2">
    <name type="scientific">Serratia phage PS2</name>
    <dbReference type="NCBI Taxonomy" id="1481112"/>
    <lineage>
        <taxon>Viruses</taxon>
        <taxon>Duplodnaviria</taxon>
        <taxon>Heunggongvirae</taxon>
        <taxon>Uroviricota</taxon>
        <taxon>Caudoviricetes</taxon>
        <taxon>Muldoonvirus</taxon>
        <taxon>Muldoonvirus PS2</taxon>
    </lineage>
</organism>
<dbReference type="Proteomes" id="UP000024445">
    <property type="component" value="Segment"/>
</dbReference>
<dbReference type="GeneID" id="19485101"/>
<evidence type="ECO:0000313" key="1">
    <source>
        <dbReference type="EMBL" id="AHY25465.1"/>
    </source>
</evidence>
<sequence>MSYCELIDTVGLKGELTLNSIEDIKTTIASTKKVLPHLVGPGVEFDAVIVGSYFSAYNVIYGYIFGDKSDRWSDGHQIRTSQVKERTEIFENVFKVRTLNSNYLVLE</sequence>
<proteinExistence type="predicted"/>
<evidence type="ECO:0000313" key="2">
    <source>
        <dbReference type="Proteomes" id="UP000024445"/>
    </source>
</evidence>
<protein>
    <submittedName>
        <fullName evidence="1">Uncharacterized protein</fullName>
    </submittedName>
</protein>
<accession>A0A023W5C0</accession>
<gene>
    <name evidence="1" type="ORF">PS2_226</name>
</gene>
<dbReference type="EMBL" id="KJ025957">
    <property type="protein sequence ID" value="AHY25465.1"/>
    <property type="molecule type" value="Genomic_DNA"/>
</dbReference>
<reference evidence="1 2" key="1">
    <citation type="submission" date="2014-01" db="EMBL/GenBank/DDBJ databases">
        <authorList>
            <person name="Zhang G."/>
            <person name="Jin J."/>
            <person name="Li Z.J."/>
            <person name="Wang S.W."/>
            <person name="Chen S.J."/>
            <person name="Wang S.M."/>
            <person name="Wang X.T."/>
            <person name="Li Y.H."/>
            <person name="Wang J."/>
            <person name="Yang C.K."/>
            <person name="Wang L."/>
        </authorList>
    </citation>
    <scope>NUCLEOTIDE SEQUENCE [LARGE SCALE GENOMIC DNA]</scope>
</reference>
<dbReference type="RefSeq" id="YP_009030273.1">
    <property type="nucleotide sequence ID" value="NC_024121.1"/>
</dbReference>
<dbReference type="KEGG" id="vg:19485101"/>
<name>A0A023W5C0_9CAUD</name>
<keyword evidence="2" id="KW-1185">Reference proteome</keyword>